<name>A0A6J5Z814_9ZZZZ</name>
<evidence type="ECO:0000313" key="6">
    <source>
        <dbReference type="EMBL" id="CAB4335723.1"/>
    </source>
</evidence>
<dbReference type="AlphaFoldDB" id="A0A6J5Z814"/>
<keyword evidence="1" id="KW-0805">Transcription regulation</keyword>
<gene>
    <name evidence="6" type="ORF">UFOPK3522_00170</name>
</gene>
<dbReference type="SUPFAM" id="SSF46894">
    <property type="entry name" value="C-terminal effector domain of the bipartite response regulators"/>
    <property type="match status" value="1"/>
</dbReference>
<dbReference type="GO" id="GO:0003677">
    <property type="term" value="F:DNA binding"/>
    <property type="evidence" value="ECO:0007669"/>
    <property type="project" value="UniProtKB-KW"/>
</dbReference>
<dbReference type="SMART" id="SM00421">
    <property type="entry name" value="HTH_LUXR"/>
    <property type="match status" value="1"/>
</dbReference>
<dbReference type="Pfam" id="PF00196">
    <property type="entry name" value="GerE"/>
    <property type="match status" value="1"/>
</dbReference>
<dbReference type="CDD" id="cd06170">
    <property type="entry name" value="LuxR_C_like"/>
    <property type="match status" value="1"/>
</dbReference>
<dbReference type="Gene3D" id="3.40.50.2300">
    <property type="match status" value="1"/>
</dbReference>
<dbReference type="EMBL" id="CAESAO010000008">
    <property type="protein sequence ID" value="CAB4335723.1"/>
    <property type="molecule type" value="Genomic_DNA"/>
</dbReference>
<proteinExistence type="predicted"/>
<reference evidence="6" key="1">
    <citation type="submission" date="2020-05" db="EMBL/GenBank/DDBJ databases">
        <authorList>
            <person name="Chiriac C."/>
            <person name="Salcher M."/>
            <person name="Ghai R."/>
            <person name="Kavagutti S V."/>
        </authorList>
    </citation>
    <scope>NUCLEOTIDE SEQUENCE</scope>
</reference>
<feature type="domain" description="HTH luxR-type" evidence="4">
    <location>
        <begin position="139"/>
        <end position="204"/>
    </location>
</feature>
<keyword evidence="2" id="KW-0238">DNA-binding</keyword>
<organism evidence="6">
    <name type="scientific">freshwater metagenome</name>
    <dbReference type="NCBI Taxonomy" id="449393"/>
    <lineage>
        <taxon>unclassified sequences</taxon>
        <taxon>metagenomes</taxon>
        <taxon>ecological metagenomes</taxon>
    </lineage>
</organism>
<evidence type="ECO:0000259" key="4">
    <source>
        <dbReference type="PROSITE" id="PS50043"/>
    </source>
</evidence>
<dbReference type="PROSITE" id="PS50110">
    <property type="entry name" value="RESPONSE_REGULATORY"/>
    <property type="match status" value="1"/>
</dbReference>
<evidence type="ECO:0000256" key="3">
    <source>
        <dbReference type="ARBA" id="ARBA00023163"/>
    </source>
</evidence>
<dbReference type="InterPro" id="IPR039420">
    <property type="entry name" value="WalR-like"/>
</dbReference>
<sequence>MVVYALGVARAGTELLINSADRLEVVAHAADADEAGRRALGHQPDVVVIGPNQSFGDALHTQVQIVEAVREASPRSKVLLMSLTGDDVAAITEGVAAGADGSIAIGSSATEFLSAVVGVAEGRGQISADVTKRIIEGASARDRSALAERDLEILCGVALGYTSGEIAEHLNLSPRTIEGRRIEIYNALEIESRPELVAWAVAHEIFFSPVGYYASRD</sequence>
<protein>
    <submittedName>
        <fullName evidence="6">Unannotated protein</fullName>
    </submittedName>
</protein>
<keyword evidence="3" id="KW-0804">Transcription</keyword>
<dbReference type="SUPFAM" id="SSF52172">
    <property type="entry name" value="CheY-like"/>
    <property type="match status" value="1"/>
</dbReference>
<dbReference type="PANTHER" id="PTHR43214:SF41">
    <property type="entry name" value="NITRATE_NITRITE RESPONSE REGULATOR PROTEIN NARP"/>
    <property type="match status" value="1"/>
</dbReference>
<dbReference type="InterPro" id="IPR016032">
    <property type="entry name" value="Sig_transdc_resp-reg_C-effctor"/>
</dbReference>
<dbReference type="InterPro" id="IPR011006">
    <property type="entry name" value="CheY-like_superfamily"/>
</dbReference>
<dbReference type="PROSITE" id="PS50043">
    <property type="entry name" value="HTH_LUXR_2"/>
    <property type="match status" value="1"/>
</dbReference>
<dbReference type="PRINTS" id="PR00038">
    <property type="entry name" value="HTHLUXR"/>
</dbReference>
<dbReference type="GO" id="GO:0000160">
    <property type="term" value="P:phosphorelay signal transduction system"/>
    <property type="evidence" value="ECO:0007669"/>
    <property type="project" value="InterPro"/>
</dbReference>
<dbReference type="InterPro" id="IPR001789">
    <property type="entry name" value="Sig_transdc_resp-reg_receiver"/>
</dbReference>
<evidence type="ECO:0000256" key="1">
    <source>
        <dbReference type="ARBA" id="ARBA00023015"/>
    </source>
</evidence>
<accession>A0A6J5Z814</accession>
<evidence type="ECO:0000259" key="5">
    <source>
        <dbReference type="PROSITE" id="PS50110"/>
    </source>
</evidence>
<evidence type="ECO:0000256" key="2">
    <source>
        <dbReference type="ARBA" id="ARBA00023125"/>
    </source>
</evidence>
<dbReference type="GO" id="GO:0006355">
    <property type="term" value="P:regulation of DNA-templated transcription"/>
    <property type="evidence" value="ECO:0007669"/>
    <property type="project" value="InterPro"/>
</dbReference>
<dbReference type="PANTHER" id="PTHR43214">
    <property type="entry name" value="TWO-COMPONENT RESPONSE REGULATOR"/>
    <property type="match status" value="1"/>
</dbReference>
<feature type="domain" description="Response regulatory" evidence="5">
    <location>
        <begin position="1"/>
        <end position="120"/>
    </location>
</feature>
<dbReference type="InterPro" id="IPR000792">
    <property type="entry name" value="Tscrpt_reg_LuxR_C"/>
</dbReference>